<comment type="caution">
    <text evidence="3">The sequence shown here is derived from an EMBL/GenBank/DDBJ whole genome shotgun (WGS) entry which is preliminary data.</text>
</comment>
<accession>A0A168BPD7</accession>
<dbReference type="Proteomes" id="UP000076863">
    <property type="component" value="Unassembled WGS sequence"/>
</dbReference>
<evidence type="ECO:0000313" key="3">
    <source>
        <dbReference type="EMBL" id="KZZ95566.1"/>
    </source>
</evidence>
<evidence type="ECO:0000313" key="4">
    <source>
        <dbReference type="Proteomes" id="UP000076863"/>
    </source>
</evidence>
<evidence type="ECO:0000256" key="2">
    <source>
        <dbReference type="SAM" id="Phobius"/>
    </source>
</evidence>
<sequence length="265" mass="30202">MEKPHPVSYDPVFDASDSGASTLGEMENDNLLSHQKSDFHLQSRRKLFVLWSWAAAFFVGLLLVLNIAILTLQMQTQPVALVDLPYYLRNPAGQVYPNKVSRTYWDFDDNFLDHNISNAQIFWKGLFPEGDGIVALSDDEVHELDLVQSARSFHDASKSIYLVAGFHQLHCLSQLRSLIIKLHLDPSFSITDPAYYHTMHCVDVLRQQIMCHADGTLIYKRPEDKYPGDGAIRTCNNFDALTTWTKEHAYLSFPQDANLFPSHQT</sequence>
<reference evidence="3 4" key="1">
    <citation type="journal article" date="2016" name="Genome Biol. Evol.">
        <title>Divergent and convergent evolution of fungal pathogenicity.</title>
        <authorList>
            <person name="Shang Y."/>
            <person name="Xiao G."/>
            <person name="Zheng P."/>
            <person name="Cen K."/>
            <person name="Zhan S."/>
            <person name="Wang C."/>
        </authorList>
    </citation>
    <scope>NUCLEOTIDE SEQUENCE [LARGE SCALE GENOMIC DNA]</scope>
    <source>
        <strain evidence="3 4">RCEF 3172</strain>
    </source>
</reference>
<dbReference type="PANTHER" id="PTHR33365">
    <property type="entry name" value="YALI0B05434P"/>
    <property type="match status" value="1"/>
</dbReference>
<gene>
    <name evidence="3" type="ORF">BBO_09536</name>
</gene>
<keyword evidence="2" id="KW-0812">Transmembrane</keyword>
<keyword evidence="2" id="KW-0472">Membrane</keyword>
<keyword evidence="4" id="KW-1185">Reference proteome</keyword>
<dbReference type="OrthoDB" id="3687641at2759"/>
<dbReference type="AlphaFoldDB" id="A0A168BPD7"/>
<dbReference type="EMBL" id="AZHA01000117">
    <property type="protein sequence ID" value="KZZ95566.1"/>
    <property type="molecule type" value="Genomic_DNA"/>
</dbReference>
<protein>
    <recommendedName>
        <fullName evidence="5">Tat pathway signal sequence</fullName>
    </recommendedName>
</protein>
<name>A0A168BPD7_9HYPO</name>
<dbReference type="InterPro" id="IPR021765">
    <property type="entry name" value="UstYa-like"/>
</dbReference>
<evidence type="ECO:0000256" key="1">
    <source>
        <dbReference type="ARBA" id="ARBA00035112"/>
    </source>
</evidence>
<feature type="transmembrane region" description="Helical" evidence="2">
    <location>
        <begin position="47"/>
        <end position="72"/>
    </location>
</feature>
<organism evidence="3 4">
    <name type="scientific">Beauveria brongniartii RCEF 3172</name>
    <dbReference type="NCBI Taxonomy" id="1081107"/>
    <lineage>
        <taxon>Eukaryota</taxon>
        <taxon>Fungi</taxon>
        <taxon>Dikarya</taxon>
        <taxon>Ascomycota</taxon>
        <taxon>Pezizomycotina</taxon>
        <taxon>Sordariomycetes</taxon>
        <taxon>Hypocreomycetidae</taxon>
        <taxon>Hypocreales</taxon>
        <taxon>Cordycipitaceae</taxon>
        <taxon>Beauveria</taxon>
        <taxon>Beauveria brongniartii</taxon>
    </lineage>
</organism>
<proteinExistence type="inferred from homology"/>
<dbReference type="GO" id="GO:0043386">
    <property type="term" value="P:mycotoxin biosynthetic process"/>
    <property type="evidence" value="ECO:0007669"/>
    <property type="project" value="InterPro"/>
</dbReference>
<comment type="similarity">
    <text evidence="1">Belongs to the ustYa family.</text>
</comment>
<evidence type="ECO:0008006" key="5">
    <source>
        <dbReference type="Google" id="ProtNLM"/>
    </source>
</evidence>
<keyword evidence="2" id="KW-1133">Transmembrane helix</keyword>
<dbReference type="Pfam" id="PF11807">
    <property type="entry name" value="UstYa"/>
    <property type="match status" value="1"/>
</dbReference>
<dbReference type="PANTHER" id="PTHR33365:SF6">
    <property type="entry name" value="OXIDASE USTYA"/>
    <property type="match status" value="1"/>
</dbReference>